<dbReference type="SMART" id="SM00020">
    <property type="entry name" value="Tryp_SPc"/>
    <property type="match status" value="1"/>
</dbReference>
<comment type="similarity">
    <text evidence="1 6">Belongs to the peptidase S1B family.</text>
</comment>
<keyword evidence="4 6" id="KW-0378">Hydrolase</keyword>
<dbReference type="PANTHER" id="PTHR15462">
    <property type="entry name" value="SERINE PROTEASE"/>
    <property type="match status" value="1"/>
</dbReference>
<dbReference type="GO" id="GO:0016787">
    <property type="term" value="F:hydrolase activity"/>
    <property type="evidence" value="ECO:0007669"/>
    <property type="project" value="UniProtKB-KW"/>
</dbReference>
<feature type="domain" description="Peptidase S1" evidence="7">
    <location>
        <begin position="11"/>
        <end position="262"/>
    </location>
</feature>
<evidence type="ECO:0000259" key="7">
    <source>
        <dbReference type="PROSITE" id="PS50240"/>
    </source>
</evidence>
<organism evidence="8 9">
    <name type="scientific">Gemmobacter denitrificans</name>
    <dbReference type="NCBI Taxonomy" id="3123040"/>
    <lineage>
        <taxon>Bacteria</taxon>
        <taxon>Pseudomonadati</taxon>
        <taxon>Pseudomonadota</taxon>
        <taxon>Alphaproteobacteria</taxon>
        <taxon>Rhodobacterales</taxon>
        <taxon>Paracoccaceae</taxon>
        <taxon>Gemmobacter</taxon>
    </lineage>
</organism>
<dbReference type="Pfam" id="PF13365">
    <property type="entry name" value="Trypsin_2"/>
    <property type="match status" value="1"/>
</dbReference>
<dbReference type="InterPro" id="IPR043504">
    <property type="entry name" value="Peptidase_S1_PA_chymotrypsin"/>
</dbReference>
<keyword evidence="9" id="KW-1185">Reference proteome</keyword>
<evidence type="ECO:0000256" key="1">
    <source>
        <dbReference type="ARBA" id="ARBA00008764"/>
    </source>
</evidence>
<keyword evidence="3 6" id="KW-0732">Signal</keyword>
<dbReference type="RefSeq" id="WP_335422039.1">
    <property type="nucleotide sequence ID" value="NZ_JBALHR010000004.1"/>
</dbReference>
<keyword evidence="5 6" id="KW-0720">Serine protease</keyword>
<dbReference type="InterPro" id="IPR050966">
    <property type="entry name" value="Glutamyl_endopeptidase"/>
</dbReference>
<sequence length="262" mass="27620">MKRLSLALALILAALPLRADDARLRSLMTGDDSRGWDAVGRLNLGRKGFCTGALIAPDLVLTAGHCLFDKDTGARIDPTTIEFLAGWRNGRAAAYRGVSAAVAHPDYVYAGGERLDRVTHDLALLRLDRPIHLPSIQPFDIADQPGTGDSVGVVSYARDRADAPSLQEVCEVLNQRPEMLVLSCDVDFGASGSPVFSLAGGVPRVVSVVSAKAELGGRNVALGTALRAPLQDLQAEMALSSPRRTGKVRVLSGGGAGTFIKP</sequence>
<dbReference type="PRINTS" id="PR00839">
    <property type="entry name" value="V8PROTEASE"/>
</dbReference>
<evidence type="ECO:0000256" key="3">
    <source>
        <dbReference type="ARBA" id="ARBA00022729"/>
    </source>
</evidence>
<dbReference type="EC" id="3.4.21.-" evidence="6"/>
<dbReference type="SUPFAM" id="SSF50494">
    <property type="entry name" value="Trypsin-like serine proteases"/>
    <property type="match status" value="1"/>
</dbReference>
<evidence type="ECO:0000256" key="4">
    <source>
        <dbReference type="ARBA" id="ARBA00022801"/>
    </source>
</evidence>
<evidence type="ECO:0000313" key="9">
    <source>
        <dbReference type="Proteomes" id="UP001431963"/>
    </source>
</evidence>
<dbReference type="InterPro" id="IPR008256">
    <property type="entry name" value="Peptidase_S1B"/>
</dbReference>
<dbReference type="Gene3D" id="2.40.10.10">
    <property type="entry name" value="Trypsin-like serine proteases"/>
    <property type="match status" value="2"/>
</dbReference>
<evidence type="ECO:0000256" key="2">
    <source>
        <dbReference type="ARBA" id="ARBA00022670"/>
    </source>
</evidence>
<proteinExistence type="inferred from homology"/>
<evidence type="ECO:0000256" key="5">
    <source>
        <dbReference type="ARBA" id="ARBA00022825"/>
    </source>
</evidence>
<dbReference type="PROSITE" id="PS00134">
    <property type="entry name" value="TRYPSIN_HIS"/>
    <property type="match status" value="1"/>
</dbReference>
<evidence type="ECO:0000256" key="6">
    <source>
        <dbReference type="RuleBase" id="RU004296"/>
    </source>
</evidence>
<dbReference type="PANTHER" id="PTHR15462:SF8">
    <property type="entry name" value="SERINE PROTEASE"/>
    <property type="match status" value="1"/>
</dbReference>
<dbReference type="PROSITE" id="PS50240">
    <property type="entry name" value="TRYPSIN_DOM"/>
    <property type="match status" value="1"/>
</dbReference>
<keyword evidence="2 6" id="KW-0645">Protease</keyword>
<name>A0ABU8BU76_9RHOB</name>
<dbReference type="EMBL" id="JBALHR010000004">
    <property type="protein sequence ID" value="MEH7828254.1"/>
    <property type="molecule type" value="Genomic_DNA"/>
</dbReference>
<dbReference type="Proteomes" id="UP001431963">
    <property type="component" value="Unassembled WGS sequence"/>
</dbReference>
<protein>
    <recommendedName>
        <fullName evidence="6">Serine protease</fullName>
        <ecNumber evidence="6">3.4.21.-</ecNumber>
    </recommendedName>
</protein>
<gene>
    <name evidence="8" type="ORF">V6590_08830</name>
</gene>
<feature type="signal peptide" evidence="6">
    <location>
        <begin position="1"/>
        <end position="19"/>
    </location>
</feature>
<dbReference type="InterPro" id="IPR009003">
    <property type="entry name" value="Peptidase_S1_PA"/>
</dbReference>
<reference evidence="8" key="1">
    <citation type="submission" date="2024-02" db="EMBL/GenBank/DDBJ databases">
        <title>Genome sequences of strain Gemmobacter sp. JM10B15.</title>
        <authorList>
            <person name="Zhang M."/>
        </authorList>
    </citation>
    <scope>NUCLEOTIDE SEQUENCE</scope>
    <source>
        <strain evidence="8">JM10B15</strain>
    </source>
</reference>
<dbReference type="InterPro" id="IPR001254">
    <property type="entry name" value="Trypsin_dom"/>
</dbReference>
<comment type="caution">
    <text evidence="8">The sequence shown here is derived from an EMBL/GenBank/DDBJ whole genome shotgun (WGS) entry which is preliminary data.</text>
</comment>
<feature type="chain" id="PRO_5045003922" description="Serine protease" evidence="6">
    <location>
        <begin position="20"/>
        <end position="262"/>
    </location>
</feature>
<accession>A0ABU8BU76</accession>
<evidence type="ECO:0000313" key="8">
    <source>
        <dbReference type="EMBL" id="MEH7828254.1"/>
    </source>
</evidence>
<dbReference type="InterPro" id="IPR018114">
    <property type="entry name" value="TRYPSIN_HIS"/>
</dbReference>